<keyword evidence="2" id="KW-1185">Reference proteome</keyword>
<evidence type="ECO:0000313" key="1">
    <source>
        <dbReference type="EMBL" id="MCD8740163.1"/>
    </source>
</evidence>
<dbReference type="InterPro" id="IPR047114">
    <property type="entry name" value="YciF"/>
</dbReference>
<organism evidence="1 2">
    <name type="scientific">Mucilaginibacter roseus</name>
    <dbReference type="NCBI Taxonomy" id="1528868"/>
    <lineage>
        <taxon>Bacteria</taxon>
        <taxon>Pseudomonadati</taxon>
        <taxon>Bacteroidota</taxon>
        <taxon>Sphingobacteriia</taxon>
        <taxon>Sphingobacteriales</taxon>
        <taxon>Sphingobacteriaceae</taxon>
        <taxon>Mucilaginibacter</taxon>
    </lineage>
</organism>
<evidence type="ECO:0000313" key="2">
    <source>
        <dbReference type="Proteomes" id="UP001199919"/>
    </source>
</evidence>
<dbReference type="SUPFAM" id="SSF47240">
    <property type="entry name" value="Ferritin-like"/>
    <property type="match status" value="1"/>
</dbReference>
<protein>
    <submittedName>
        <fullName evidence="1">DUF892 family protein</fullName>
    </submittedName>
</protein>
<dbReference type="EMBL" id="JAJPWV010000002">
    <property type="protein sequence ID" value="MCD8740163.1"/>
    <property type="molecule type" value="Genomic_DNA"/>
</dbReference>
<accession>A0ABS8U285</accession>
<dbReference type="InterPro" id="IPR009078">
    <property type="entry name" value="Ferritin-like_SF"/>
</dbReference>
<dbReference type="PANTHER" id="PTHR30565">
    <property type="entry name" value="PROTEIN YCIF"/>
    <property type="match status" value="1"/>
</dbReference>
<comment type="caution">
    <text evidence="1">The sequence shown here is derived from an EMBL/GenBank/DDBJ whole genome shotgun (WGS) entry which is preliminary data.</text>
</comment>
<dbReference type="InterPro" id="IPR012347">
    <property type="entry name" value="Ferritin-like"/>
</dbReference>
<dbReference type="Gene3D" id="1.20.1260.10">
    <property type="match status" value="1"/>
</dbReference>
<dbReference type="RefSeq" id="WP_232176555.1">
    <property type="nucleotide sequence ID" value="NZ_JAJPWV010000002.1"/>
</dbReference>
<gene>
    <name evidence="1" type="ORF">LT679_06070</name>
</gene>
<dbReference type="InterPro" id="IPR010287">
    <property type="entry name" value="DUF892_YciF-like"/>
</dbReference>
<dbReference type="Pfam" id="PF05974">
    <property type="entry name" value="DUF892"/>
    <property type="match status" value="1"/>
</dbReference>
<name>A0ABS8U285_9SPHI</name>
<dbReference type="PANTHER" id="PTHR30565:SF9">
    <property type="entry name" value="PROTEIN YCIF"/>
    <property type="match status" value="1"/>
</dbReference>
<proteinExistence type="predicted"/>
<dbReference type="Proteomes" id="UP001199919">
    <property type="component" value="Unassembled WGS sequence"/>
</dbReference>
<reference evidence="1 2" key="1">
    <citation type="submission" date="2021-12" db="EMBL/GenBank/DDBJ databases">
        <title>Mucilaginibacter roseus genome.</title>
        <authorList>
            <person name="Ferreira J.R."/>
            <person name="Newman J.D."/>
        </authorList>
    </citation>
    <scope>NUCLEOTIDE SEQUENCE [LARGE SCALE GENOMIC DNA]</scope>
    <source>
        <strain evidence="1 2">LMG 28454</strain>
    </source>
</reference>
<sequence>MPSQNITSNQSDKLFTHNLNRLYFSKGYLLEKMPYLIGLASFGALKLGLEEFAGDLHNQVKRMDVIYALINEQPSDSNCNAIKAIIKDNFCLDEPQDNAMETDTDIMLYIQMLEQINISASRMLNLLAAKLGNNEIKQLLVECFDEAIDNDRLFELIAKEYLGVE</sequence>